<reference evidence="2 3" key="1">
    <citation type="submission" date="2018-09" db="EMBL/GenBank/DDBJ databases">
        <title>Metagenome Assembled Genomes from an Advanced Water Purification Facility.</title>
        <authorList>
            <person name="Stamps B.W."/>
            <person name="Spear J.R."/>
        </authorList>
    </citation>
    <scope>NUCLEOTIDE SEQUENCE [LARGE SCALE GENOMIC DNA]</scope>
    <source>
        <strain evidence="2">Bin_27_1</strain>
    </source>
</reference>
<name>A0A5C7T6N0_THASP</name>
<dbReference type="InterPro" id="IPR053853">
    <property type="entry name" value="FitA-like_RHH"/>
</dbReference>
<protein>
    <submittedName>
        <fullName evidence="2">Plasmid stabilization protein</fullName>
    </submittedName>
</protein>
<dbReference type="Gene3D" id="1.10.1220.10">
    <property type="entry name" value="Met repressor-like"/>
    <property type="match status" value="1"/>
</dbReference>
<dbReference type="Pfam" id="PF22513">
    <property type="entry name" value="FitA-like_RHH"/>
    <property type="match status" value="1"/>
</dbReference>
<accession>A0A5C7T6N0</accession>
<dbReference type="SUPFAM" id="SSF47598">
    <property type="entry name" value="Ribbon-helix-helix"/>
    <property type="match status" value="1"/>
</dbReference>
<sequence>MQTEPDVAVLTIRNVDDATKAALRVRAAQHGVSMEEEARRILREALSRAGTPAPLGQRLLERFAGVAGAEFELPHRQQPRTPPDWDAGA</sequence>
<dbReference type="AlphaFoldDB" id="A0A5C7T6N0"/>
<evidence type="ECO:0000313" key="2">
    <source>
        <dbReference type="EMBL" id="TXH91623.1"/>
    </source>
</evidence>
<evidence type="ECO:0000259" key="1">
    <source>
        <dbReference type="Pfam" id="PF22513"/>
    </source>
</evidence>
<organism evidence="2 3">
    <name type="scientific">Thauera aminoaromatica</name>
    <dbReference type="NCBI Taxonomy" id="164330"/>
    <lineage>
        <taxon>Bacteria</taxon>
        <taxon>Pseudomonadati</taxon>
        <taxon>Pseudomonadota</taxon>
        <taxon>Betaproteobacteria</taxon>
        <taxon>Rhodocyclales</taxon>
        <taxon>Zoogloeaceae</taxon>
        <taxon>Thauera</taxon>
    </lineage>
</organism>
<dbReference type="InterPro" id="IPR010985">
    <property type="entry name" value="Ribbon_hlx_hlx"/>
</dbReference>
<dbReference type="Proteomes" id="UP000321192">
    <property type="component" value="Unassembled WGS sequence"/>
</dbReference>
<dbReference type="EMBL" id="SSFD01000031">
    <property type="protein sequence ID" value="TXH91623.1"/>
    <property type="molecule type" value="Genomic_DNA"/>
</dbReference>
<proteinExistence type="predicted"/>
<feature type="domain" description="Antitoxin FitA-like ribbon-helix-helix" evidence="1">
    <location>
        <begin position="8"/>
        <end position="46"/>
    </location>
</feature>
<gene>
    <name evidence="2" type="ORF">E6Q80_02275</name>
</gene>
<dbReference type="InterPro" id="IPR013321">
    <property type="entry name" value="Arc_rbn_hlx_hlx"/>
</dbReference>
<comment type="caution">
    <text evidence="2">The sequence shown here is derived from an EMBL/GenBank/DDBJ whole genome shotgun (WGS) entry which is preliminary data.</text>
</comment>
<evidence type="ECO:0000313" key="3">
    <source>
        <dbReference type="Proteomes" id="UP000321192"/>
    </source>
</evidence>
<dbReference type="GO" id="GO:0006355">
    <property type="term" value="P:regulation of DNA-templated transcription"/>
    <property type="evidence" value="ECO:0007669"/>
    <property type="project" value="InterPro"/>
</dbReference>